<dbReference type="Proteomes" id="UP000092695">
    <property type="component" value="Chromosome"/>
</dbReference>
<protein>
    <submittedName>
        <fullName evidence="2">Uncharacterized protein</fullName>
    </submittedName>
</protein>
<organism evidence="2 3">
    <name type="scientific">Woeseia oceani</name>
    <dbReference type="NCBI Taxonomy" id="1548547"/>
    <lineage>
        <taxon>Bacteria</taxon>
        <taxon>Pseudomonadati</taxon>
        <taxon>Pseudomonadota</taxon>
        <taxon>Gammaproteobacteria</taxon>
        <taxon>Woeseiales</taxon>
        <taxon>Woeseiaceae</taxon>
        <taxon>Woeseia</taxon>
    </lineage>
</organism>
<sequence>MACGCSKHSAHRSDWRPDRHGKRPLYVRTRIASPLAILVTLIGIAQGGLQQGRDALFVSLPNGLCDTGRLARTGG</sequence>
<dbReference type="AlphaFoldDB" id="A0A193LHR7"/>
<dbReference type="KEGG" id="woc:BA177_13275"/>
<dbReference type="EMBL" id="CP016268">
    <property type="protein sequence ID" value="ANO52041.1"/>
    <property type="molecule type" value="Genomic_DNA"/>
</dbReference>
<proteinExistence type="predicted"/>
<name>A0A193LHR7_9GAMM</name>
<evidence type="ECO:0000313" key="3">
    <source>
        <dbReference type="Proteomes" id="UP000092695"/>
    </source>
</evidence>
<accession>A0A193LHR7</accession>
<evidence type="ECO:0000313" key="2">
    <source>
        <dbReference type="EMBL" id="ANO52041.1"/>
    </source>
</evidence>
<feature type="region of interest" description="Disordered" evidence="1">
    <location>
        <begin position="1"/>
        <end position="21"/>
    </location>
</feature>
<gene>
    <name evidence="2" type="ORF">BA177_13275</name>
</gene>
<dbReference type="STRING" id="1548547.BA177_13275"/>
<reference evidence="2 3" key="1">
    <citation type="submission" date="2016-06" db="EMBL/GenBank/DDBJ databases">
        <title>Complete genome sequence of a deep-branching marine Gamma Proteobacterium Woeseia oceani type strain XK5.</title>
        <authorList>
            <person name="Mu D."/>
            <person name="Du Z."/>
        </authorList>
    </citation>
    <scope>NUCLEOTIDE SEQUENCE [LARGE SCALE GENOMIC DNA]</scope>
    <source>
        <strain evidence="2 3">XK5</strain>
    </source>
</reference>
<evidence type="ECO:0000256" key="1">
    <source>
        <dbReference type="SAM" id="MobiDB-lite"/>
    </source>
</evidence>
<keyword evidence="3" id="KW-1185">Reference proteome</keyword>